<gene>
    <name evidence="2" type="ORF">0105phi72_065</name>
</gene>
<sequence>MATKIIMYTGSTCSKCKRAKEMLTNTPPGHEVELIERNVDKNESDMDCLRNIINSSSLPTFVIPKSEKGLDIFNKDTYHTYIGFDENIGKIMGHIGL</sequence>
<accession>A0AAE9YAQ6</accession>
<feature type="domain" description="Glutaredoxin" evidence="1">
    <location>
        <begin position="5"/>
        <end position="63"/>
    </location>
</feature>
<dbReference type="Gene3D" id="3.40.30.10">
    <property type="entry name" value="Glutaredoxin"/>
    <property type="match status" value="1"/>
</dbReference>
<name>A0AAE9YAQ6_9CAUD</name>
<proteinExistence type="predicted"/>
<protein>
    <submittedName>
        <fullName evidence="2">Glutaredoxin</fullName>
    </submittedName>
</protein>
<keyword evidence="3" id="KW-1185">Reference proteome</keyword>
<dbReference type="InterPro" id="IPR036249">
    <property type="entry name" value="Thioredoxin-like_sf"/>
</dbReference>
<organism evidence="2 3">
    <name type="scientific">Bacillus phage 0105phi7-2</name>
    <dbReference type="NCBI Taxonomy" id="3025408"/>
    <lineage>
        <taxon>Viruses</taxon>
        <taxon>Duplodnaviria</taxon>
        <taxon>Heunggongvirae</taxon>
        <taxon>Uroviricota</taxon>
        <taxon>Caudoviricetes</taxon>
        <taxon>Theosmithvirus</taxon>
        <taxon>Theosmithvirus tv0105phi72</taxon>
    </lineage>
</organism>
<dbReference type="Proteomes" id="UP001222392">
    <property type="component" value="Segment"/>
</dbReference>
<dbReference type="SUPFAM" id="SSF52833">
    <property type="entry name" value="Thioredoxin-like"/>
    <property type="match status" value="1"/>
</dbReference>
<evidence type="ECO:0000313" key="3">
    <source>
        <dbReference type="Proteomes" id="UP001222392"/>
    </source>
</evidence>
<evidence type="ECO:0000313" key="2">
    <source>
        <dbReference type="EMBL" id="WCS66610.1"/>
    </source>
</evidence>
<evidence type="ECO:0000259" key="1">
    <source>
        <dbReference type="Pfam" id="PF00462"/>
    </source>
</evidence>
<dbReference type="EMBL" id="OQ317942">
    <property type="protein sequence ID" value="WCS66610.1"/>
    <property type="molecule type" value="Genomic_DNA"/>
</dbReference>
<dbReference type="Pfam" id="PF00462">
    <property type="entry name" value="Glutaredoxin"/>
    <property type="match status" value="1"/>
</dbReference>
<reference evidence="2" key="1">
    <citation type="submission" date="2023-01" db="EMBL/GenBank/DDBJ databases">
        <title>Siphophage 0105phi7-2 of Bacillus thuringiensis: Novel Propagation, DNA, and Genome-Implied Assembly.</title>
        <authorList>
            <person name="Roberts S."/>
            <person name="Aldis M."/>
            <person name="Wright E.T."/>
            <person name="Lai Z."/>
            <person name="Hardies S.C."/>
            <person name="Serwer P."/>
        </authorList>
    </citation>
    <scope>NUCLEOTIDE SEQUENCE</scope>
</reference>
<dbReference type="InterPro" id="IPR002109">
    <property type="entry name" value="Glutaredoxin"/>
</dbReference>